<reference evidence="11" key="1">
    <citation type="journal article" date="2019" name="Int. J. Syst. Evol. Microbiol.">
        <title>The Global Catalogue of Microorganisms (GCM) 10K type strain sequencing project: providing services to taxonomists for standard genome sequencing and annotation.</title>
        <authorList>
            <consortium name="The Broad Institute Genomics Platform"/>
            <consortium name="The Broad Institute Genome Sequencing Center for Infectious Disease"/>
            <person name="Wu L."/>
            <person name="Ma J."/>
        </authorList>
    </citation>
    <scope>NUCLEOTIDE SEQUENCE [LARGE SCALE GENOMIC DNA]</scope>
    <source>
        <strain evidence="11">JCM 30846</strain>
    </source>
</reference>
<keyword evidence="4 7" id="KW-0812">Transmembrane</keyword>
<keyword evidence="5 7" id="KW-1133">Transmembrane helix</keyword>
<evidence type="ECO:0000256" key="2">
    <source>
        <dbReference type="ARBA" id="ARBA00022448"/>
    </source>
</evidence>
<keyword evidence="11" id="KW-1185">Reference proteome</keyword>
<feature type="region of interest" description="Disordered" evidence="8">
    <location>
        <begin position="1"/>
        <end position="20"/>
    </location>
</feature>
<keyword evidence="3" id="KW-1003">Cell membrane</keyword>
<evidence type="ECO:0000256" key="8">
    <source>
        <dbReference type="SAM" id="MobiDB-lite"/>
    </source>
</evidence>
<evidence type="ECO:0000256" key="7">
    <source>
        <dbReference type="RuleBase" id="RU363032"/>
    </source>
</evidence>
<dbReference type="SUPFAM" id="SSF161098">
    <property type="entry name" value="MetI-like"/>
    <property type="match status" value="1"/>
</dbReference>
<dbReference type="PROSITE" id="PS50928">
    <property type="entry name" value="ABC_TM1"/>
    <property type="match status" value="1"/>
</dbReference>
<keyword evidence="2 7" id="KW-0813">Transport</keyword>
<dbReference type="PANTHER" id="PTHR30151">
    <property type="entry name" value="ALKANE SULFONATE ABC TRANSPORTER-RELATED, MEMBRANE SUBUNIT"/>
    <property type="match status" value="1"/>
</dbReference>
<dbReference type="InterPro" id="IPR035906">
    <property type="entry name" value="MetI-like_sf"/>
</dbReference>
<dbReference type="Pfam" id="PF00528">
    <property type="entry name" value="BPD_transp_1"/>
    <property type="match status" value="1"/>
</dbReference>
<accession>A0ABP7DNA3</accession>
<evidence type="ECO:0000256" key="6">
    <source>
        <dbReference type="ARBA" id="ARBA00023136"/>
    </source>
</evidence>
<dbReference type="Proteomes" id="UP001499884">
    <property type="component" value="Unassembled WGS sequence"/>
</dbReference>
<proteinExistence type="inferred from homology"/>
<evidence type="ECO:0000256" key="5">
    <source>
        <dbReference type="ARBA" id="ARBA00022989"/>
    </source>
</evidence>
<keyword evidence="6 7" id="KW-0472">Membrane</keyword>
<dbReference type="InterPro" id="IPR000515">
    <property type="entry name" value="MetI-like"/>
</dbReference>
<name>A0ABP7DNA3_9ACTN</name>
<comment type="similarity">
    <text evidence="7">Belongs to the binding-protein-dependent transport system permease family.</text>
</comment>
<gene>
    <name evidence="10" type="ORF">GCM10023082_00940</name>
</gene>
<evidence type="ECO:0000256" key="1">
    <source>
        <dbReference type="ARBA" id="ARBA00004651"/>
    </source>
</evidence>
<dbReference type="EMBL" id="BAABEP010000001">
    <property type="protein sequence ID" value="GAA3706782.1"/>
    <property type="molecule type" value="Genomic_DNA"/>
</dbReference>
<feature type="domain" description="ABC transmembrane type-1" evidence="9">
    <location>
        <begin position="84"/>
        <end position="264"/>
    </location>
</feature>
<feature type="transmembrane region" description="Helical" evidence="7">
    <location>
        <begin position="244"/>
        <end position="264"/>
    </location>
</feature>
<evidence type="ECO:0000256" key="3">
    <source>
        <dbReference type="ARBA" id="ARBA00022475"/>
    </source>
</evidence>
<comment type="caution">
    <text evidence="10">The sequence shown here is derived from an EMBL/GenBank/DDBJ whole genome shotgun (WGS) entry which is preliminary data.</text>
</comment>
<dbReference type="Gene3D" id="1.10.3720.10">
    <property type="entry name" value="MetI-like"/>
    <property type="match status" value="1"/>
</dbReference>
<comment type="subcellular location">
    <subcellularLocation>
        <location evidence="1 7">Cell membrane</location>
        <topology evidence="1 7">Multi-pass membrane protein</topology>
    </subcellularLocation>
</comment>
<feature type="transmembrane region" description="Helical" evidence="7">
    <location>
        <begin position="30"/>
        <end position="51"/>
    </location>
</feature>
<sequence length="286" mass="29833">MLTATSSVVGKGDTPPAVARKKKAGNLRESALVVGLRTGVIVLVLVLWQVMSGPVLPEYAVSKPTSVAVAVWDLLTSSAGWTNIETTAVEVAAGFVIGVAIGSVMGVLLGTFKLAGRVLEPLAAAFNGIPKIAIAPLFVLFFGLGEYSKIAIAVTGVAFIMFYNLYLGLRLVDRELNEIIRVMGGRGRHVLTYVTIPTLAPPFFAGLKAGGPLAILGVIGGEFIASFNGLGHLLFTDAMALDSAGVFAGLIVLVAMSLILNSLLTQLDNYVLKRLGLGKRAGQAQV</sequence>
<protein>
    <submittedName>
        <fullName evidence="10">ABC transporter permease</fullName>
    </submittedName>
</protein>
<feature type="transmembrane region" description="Helical" evidence="7">
    <location>
        <begin position="213"/>
        <end position="235"/>
    </location>
</feature>
<evidence type="ECO:0000313" key="10">
    <source>
        <dbReference type="EMBL" id="GAA3706782.1"/>
    </source>
</evidence>
<evidence type="ECO:0000256" key="4">
    <source>
        <dbReference type="ARBA" id="ARBA00022692"/>
    </source>
</evidence>
<feature type="transmembrane region" description="Helical" evidence="7">
    <location>
        <begin position="91"/>
        <end position="112"/>
    </location>
</feature>
<dbReference type="PANTHER" id="PTHR30151:SF20">
    <property type="entry name" value="ABC TRANSPORTER PERMEASE PROTEIN HI_0355-RELATED"/>
    <property type="match status" value="1"/>
</dbReference>
<feature type="transmembrane region" description="Helical" evidence="7">
    <location>
        <begin position="150"/>
        <end position="169"/>
    </location>
</feature>
<dbReference type="RefSeq" id="WP_345639740.1">
    <property type="nucleotide sequence ID" value="NZ_BAABEP010000001.1"/>
</dbReference>
<organism evidence="10 11">
    <name type="scientific">Streptomyces tremellae</name>
    <dbReference type="NCBI Taxonomy" id="1124239"/>
    <lineage>
        <taxon>Bacteria</taxon>
        <taxon>Bacillati</taxon>
        <taxon>Actinomycetota</taxon>
        <taxon>Actinomycetes</taxon>
        <taxon>Kitasatosporales</taxon>
        <taxon>Streptomycetaceae</taxon>
        <taxon>Streptomyces</taxon>
    </lineage>
</organism>
<feature type="transmembrane region" description="Helical" evidence="7">
    <location>
        <begin position="124"/>
        <end position="144"/>
    </location>
</feature>
<evidence type="ECO:0000259" key="9">
    <source>
        <dbReference type="PROSITE" id="PS50928"/>
    </source>
</evidence>
<evidence type="ECO:0000313" key="11">
    <source>
        <dbReference type="Proteomes" id="UP001499884"/>
    </source>
</evidence>
<dbReference type="CDD" id="cd06261">
    <property type="entry name" value="TM_PBP2"/>
    <property type="match status" value="1"/>
</dbReference>